<feature type="domain" description="TonB-dependent receptor plug" evidence="12">
    <location>
        <begin position="38"/>
        <end position="152"/>
    </location>
</feature>
<dbReference type="PANTHER" id="PTHR47234:SF3">
    <property type="entry name" value="SECRETIN_TONB SHORT N-TERMINAL DOMAIN-CONTAINING PROTEIN"/>
    <property type="match status" value="1"/>
</dbReference>
<sequence>MVGGAPALAAEPAGPAENGAVEAAIVVTGSRIAKAGFEAPTPTTVVDATALNAAPQPTVAQYLNQLPALSGSTSPRTAGNGVGGGTQGTNSLNLRGLGLSRTLVLLDNRRVVGSATTGAVDLNLLPTTLLQRVDVVTGGASAAWGSDAVAGVVNLVLDKRFSGLKGNIQKGISTYGDGGELRAELAGGHAFAEGRGHILASVSYSSSDSIDRVDSRPWYVGTKLISNPAYAAGNGQPKLLVADHVNSPTGTYGGLITTGPLAGTQFLPGSVPAPFNFGTVGVPVSGLGTPGLSTTAYSGTQHSINGTPNDLGAANQISASTKVFSTFLRGSFDVTDTINLFGEFIYGKSIADSLSVPYFTMVPNGSPLTISRSNAYLPSATAAAMDSAGVSSITLGRLNMDLGEAAPHNERELYRYLVGADIKLGGSWNAHLYYEHQLSRVLNEVRNDQLRSAFALAVDAVQVTPANVGSSGLALGSTVCRSSLSAPTNGCVPFNVFGPQNVTAAQRAYLVGTARQRISLTEDVASASVGGDLFNLPAGAVTLAAGAEYRRESHSADADAQSQRNTTDTGPGTGNWWVGNYKPSSGGFTVKEGFAEVLVPLLKDSPLGRKLDFNGAVRVTNYSTSGTVTTWKAGLTWDIAGGLKLRGVQSRDIRAPNLGDYYLGGSASSQTVIDGPNGNVSVLRIQSGNTNLLPEVASTTTLGAVYQPTFLRGFSLAVDYFRIKIDGAIATPAPQYVVDRCRDGSIPAMCSLLVRNSTGTLTTVLVQPLNYKTELMSGVDIEASYRFRLGKGTVSLRSLWTYTGEHKLIDNGLTDSLLGEVGQGNGPVKLRGFNSVSYDSESLALSLRHRFIGQGVIDAAYTSADIDNNTVSAISYFDMSATAKVRSGGVSFEVFASVDNMFNAAPPRAPGILGTTNTTIGTAAATYDLIGRYFRAGVRFKM</sequence>
<dbReference type="InterPro" id="IPR012910">
    <property type="entry name" value="Plug_dom"/>
</dbReference>
<keyword evidence="6 8" id="KW-0472">Membrane</keyword>
<dbReference type="PANTHER" id="PTHR47234">
    <property type="match status" value="1"/>
</dbReference>
<dbReference type="Pfam" id="PF00593">
    <property type="entry name" value="TonB_dep_Rec_b-barrel"/>
    <property type="match status" value="1"/>
</dbReference>
<dbReference type="Pfam" id="PF07715">
    <property type="entry name" value="Plug"/>
    <property type="match status" value="1"/>
</dbReference>
<dbReference type="Gene3D" id="2.170.130.10">
    <property type="entry name" value="TonB-dependent receptor, plug domain"/>
    <property type="match status" value="1"/>
</dbReference>
<dbReference type="Proteomes" id="UP000548867">
    <property type="component" value="Unassembled WGS sequence"/>
</dbReference>
<proteinExistence type="inferred from homology"/>
<keyword evidence="4 8" id="KW-0812">Transmembrane</keyword>
<keyword evidence="13" id="KW-0675">Receptor</keyword>
<evidence type="ECO:0000256" key="9">
    <source>
        <dbReference type="RuleBase" id="RU003357"/>
    </source>
</evidence>
<dbReference type="InterPro" id="IPR036942">
    <property type="entry name" value="Beta-barrel_TonB_sf"/>
</dbReference>
<dbReference type="InterPro" id="IPR039426">
    <property type="entry name" value="TonB-dep_rcpt-like"/>
</dbReference>
<evidence type="ECO:0000256" key="5">
    <source>
        <dbReference type="ARBA" id="ARBA00023077"/>
    </source>
</evidence>
<gene>
    <name evidence="13" type="ORF">GGR38_004720</name>
</gene>
<comment type="subcellular location">
    <subcellularLocation>
        <location evidence="1 8">Cell outer membrane</location>
        <topology evidence="1 8">Multi-pass membrane protein</topology>
    </subcellularLocation>
</comment>
<accession>A0A7W6G901</accession>
<evidence type="ECO:0000256" key="4">
    <source>
        <dbReference type="ARBA" id="ARBA00022692"/>
    </source>
</evidence>
<evidence type="ECO:0000256" key="7">
    <source>
        <dbReference type="ARBA" id="ARBA00023237"/>
    </source>
</evidence>
<keyword evidence="14" id="KW-1185">Reference proteome</keyword>
<evidence type="ECO:0000256" key="3">
    <source>
        <dbReference type="ARBA" id="ARBA00022452"/>
    </source>
</evidence>
<dbReference type="AlphaFoldDB" id="A0A7W6G901"/>
<evidence type="ECO:0000256" key="6">
    <source>
        <dbReference type="ARBA" id="ARBA00023136"/>
    </source>
</evidence>
<keyword evidence="2 8" id="KW-0813">Transport</keyword>
<keyword evidence="7 8" id="KW-0998">Cell outer membrane</keyword>
<dbReference type="Gene3D" id="2.40.170.20">
    <property type="entry name" value="TonB-dependent receptor, beta-barrel domain"/>
    <property type="match status" value="1"/>
</dbReference>
<dbReference type="SUPFAM" id="SSF56935">
    <property type="entry name" value="Porins"/>
    <property type="match status" value="1"/>
</dbReference>
<organism evidence="13 14">
    <name type="scientific">Novosphingobium sediminicola</name>
    <dbReference type="NCBI Taxonomy" id="563162"/>
    <lineage>
        <taxon>Bacteria</taxon>
        <taxon>Pseudomonadati</taxon>
        <taxon>Pseudomonadota</taxon>
        <taxon>Alphaproteobacteria</taxon>
        <taxon>Sphingomonadales</taxon>
        <taxon>Sphingomonadaceae</taxon>
        <taxon>Novosphingobium</taxon>
    </lineage>
</organism>
<evidence type="ECO:0000313" key="13">
    <source>
        <dbReference type="EMBL" id="MBB3957745.1"/>
    </source>
</evidence>
<keyword evidence="3 8" id="KW-1134">Transmembrane beta strand</keyword>
<evidence type="ECO:0000256" key="2">
    <source>
        <dbReference type="ARBA" id="ARBA00022448"/>
    </source>
</evidence>
<name>A0A7W6G901_9SPHN</name>
<feature type="region of interest" description="Disordered" evidence="10">
    <location>
        <begin position="552"/>
        <end position="575"/>
    </location>
</feature>
<dbReference type="PROSITE" id="PS52016">
    <property type="entry name" value="TONB_DEPENDENT_REC_3"/>
    <property type="match status" value="1"/>
</dbReference>
<comment type="caution">
    <text evidence="13">The sequence shown here is derived from an EMBL/GenBank/DDBJ whole genome shotgun (WGS) entry which is preliminary data.</text>
</comment>
<dbReference type="EMBL" id="JACIDX010000033">
    <property type="protein sequence ID" value="MBB3957745.1"/>
    <property type="molecule type" value="Genomic_DNA"/>
</dbReference>
<dbReference type="GO" id="GO:0009279">
    <property type="term" value="C:cell outer membrane"/>
    <property type="evidence" value="ECO:0007669"/>
    <property type="project" value="UniProtKB-SubCell"/>
</dbReference>
<dbReference type="InterPro" id="IPR037066">
    <property type="entry name" value="Plug_dom_sf"/>
</dbReference>
<evidence type="ECO:0000259" key="11">
    <source>
        <dbReference type="Pfam" id="PF00593"/>
    </source>
</evidence>
<evidence type="ECO:0000256" key="8">
    <source>
        <dbReference type="PROSITE-ProRule" id="PRU01360"/>
    </source>
</evidence>
<evidence type="ECO:0000256" key="1">
    <source>
        <dbReference type="ARBA" id="ARBA00004571"/>
    </source>
</evidence>
<evidence type="ECO:0000259" key="12">
    <source>
        <dbReference type="Pfam" id="PF07715"/>
    </source>
</evidence>
<reference evidence="13 14" key="1">
    <citation type="submission" date="2020-08" db="EMBL/GenBank/DDBJ databases">
        <title>Genomic Encyclopedia of Type Strains, Phase IV (KMG-IV): sequencing the most valuable type-strain genomes for metagenomic binning, comparative biology and taxonomic classification.</title>
        <authorList>
            <person name="Goeker M."/>
        </authorList>
    </citation>
    <scope>NUCLEOTIDE SEQUENCE [LARGE SCALE GENOMIC DNA]</scope>
    <source>
        <strain evidence="13 14">DSM 27057</strain>
    </source>
</reference>
<keyword evidence="5 9" id="KW-0798">TonB box</keyword>
<dbReference type="InterPro" id="IPR000531">
    <property type="entry name" value="Beta-barrel_TonB"/>
</dbReference>
<comment type="similarity">
    <text evidence="8 9">Belongs to the TonB-dependent receptor family.</text>
</comment>
<evidence type="ECO:0000256" key="10">
    <source>
        <dbReference type="SAM" id="MobiDB-lite"/>
    </source>
</evidence>
<protein>
    <submittedName>
        <fullName evidence="13">Outer membrane receptor protein involved in Fe transport</fullName>
    </submittedName>
</protein>
<feature type="domain" description="TonB-dependent receptor-like beta-barrel" evidence="11">
    <location>
        <begin position="506"/>
        <end position="900"/>
    </location>
</feature>
<feature type="compositionally biased region" description="Polar residues" evidence="10">
    <location>
        <begin position="560"/>
        <end position="570"/>
    </location>
</feature>
<evidence type="ECO:0000313" key="14">
    <source>
        <dbReference type="Proteomes" id="UP000548867"/>
    </source>
</evidence>